<evidence type="ECO:0000259" key="2">
    <source>
        <dbReference type="Pfam" id="PF05754"/>
    </source>
</evidence>
<gene>
    <name evidence="3" type="primary">OSJNBa0013H03.14</name>
</gene>
<evidence type="ECO:0000313" key="3">
    <source>
        <dbReference type="EMBL" id="BAD05647.1"/>
    </source>
</evidence>
<feature type="compositionally biased region" description="Basic and acidic residues" evidence="1">
    <location>
        <begin position="200"/>
        <end position="230"/>
    </location>
</feature>
<dbReference type="EMBL" id="AP005489">
    <property type="protein sequence ID" value="BAD05647.1"/>
    <property type="molecule type" value="Genomic_DNA"/>
</dbReference>
<sequence length="230" mass="23867">MNICEFLHLNFNLKMVYCVSRGEGARGPGPREWGPRGSLTVHGGPGAPGLTPIGAVGPTRQPHPRARAADGRAPRGSHSAHPRAAKPARTAGGGAPRPDGRRRRPPARRSGGRERGGKGERRRRSTAHLGATAAMREAAEAEGGGVAARVDGVGGAPAVGDRNGEVDEVGEDAAKPKEAAARWEAGRGDDGGGPELCGDGGERERRRELESGEEEGRREAETDRGGAGRI</sequence>
<accession>Q6Z0K0</accession>
<proteinExistence type="predicted"/>
<name>Q6Z0K0_ORYSJ</name>
<feature type="region of interest" description="Disordered" evidence="1">
    <location>
        <begin position="23"/>
        <end position="230"/>
    </location>
</feature>
<feature type="compositionally biased region" description="Gly residues" evidence="1">
    <location>
        <begin position="142"/>
        <end position="157"/>
    </location>
</feature>
<reference evidence="4" key="2">
    <citation type="journal article" date="2008" name="Nucleic Acids Res.">
        <title>The rice annotation project database (RAP-DB): 2008 update.</title>
        <authorList>
            <consortium name="The rice annotation project (RAP)"/>
        </authorList>
    </citation>
    <scope>GENOME REANNOTATION</scope>
    <source>
        <strain evidence="4">cv. Nipponbare</strain>
    </source>
</reference>
<reference evidence="4" key="1">
    <citation type="journal article" date="2005" name="Nature">
        <title>The map-based sequence of the rice genome.</title>
        <authorList>
            <consortium name="International rice genome sequencing project (IRGSP)"/>
            <person name="Matsumoto T."/>
            <person name="Wu J."/>
            <person name="Kanamori H."/>
            <person name="Katayose Y."/>
            <person name="Fujisawa M."/>
            <person name="Namiki N."/>
            <person name="Mizuno H."/>
            <person name="Yamamoto K."/>
            <person name="Antonio B.A."/>
            <person name="Baba T."/>
            <person name="Sakata K."/>
            <person name="Nagamura Y."/>
            <person name="Aoki H."/>
            <person name="Arikawa K."/>
            <person name="Arita K."/>
            <person name="Bito T."/>
            <person name="Chiden Y."/>
            <person name="Fujitsuka N."/>
            <person name="Fukunaka R."/>
            <person name="Hamada M."/>
            <person name="Harada C."/>
            <person name="Hayashi A."/>
            <person name="Hijishita S."/>
            <person name="Honda M."/>
            <person name="Hosokawa S."/>
            <person name="Ichikawa Y."/>
            <person name="Idonuma A."/>
            <person name="Iijima M."/>
            <person name="Ikeda M."/>
            <person name="Ikeno M."/>
            <person name="Ito K."/>
            <person name="Ito S."/>
            <person name="Ito T."/>
            <person name="Ito Y."/>
            <person name="Ito Y."/>
            <person name="Iwabuchi A."/>
            <person name="Kamiya K."/>
            <person name="Karasawa W."/>
            <person name="Kurita K."/>
            <person name="Katagiri S."/>
            <person name="Kikuta A."/>
            <person name="Kobayashi H."/>
            <person name="Kobayashi N."/>
            <person name="Machita K."/>
            <person name="Maehara T."/>
            <person name="Masukawa M."/>
            <person name="Mizubayashi T."/>
            <person name="Mukai Y."/>
            <person name="Nagasaki H."/>
            <person name="Nagata Y."/>
            <person name="Naito S."/>
            <person name="Nakashima M."/>
            <person name="Nakama Y."/>
            <person name="Nakamichi Y."/>
            <person name="Nakamura M."/>
            <person name="Meguro A."/>
            <person name="Negishi M."/>
            <person name="Ohta I."/>
            <person name="Ohta T."/>
            <person name="Okamoto M."/>
            <person name="Ono N."/>
            <person name="Saji S."/>
            <person name="Sakaguchi M."/>
            <person name="Sakai K."/>
            <person name="Shibata M."/>
            <person name="Shimokawa T."/>
            <person name="Song J."/>
            <person name="Takazaki Y."/>
            <person name="Terasawa K."/>
            <person name="Tsugane M."/>
            <person name="Tsuji K."/>
            <person name="Ueda S."/>
            <person name="Waki K."/>
            <person name="Yamagata H."/>
            <person name="Yamamoto M."/>
            <person name="Yamamoto S."/>
            <person name="Yamane H."/>
            <person name="Yoshiki S."/>
            <person name="Yoshihara R."/>
            <person name="Yukawa K."/>
            <person name="Zhong H."/>
            <person name="Yano M."/>
            <person name="Yuan Q."/>
            <person name="Ouyang S."/>
            <person name="Liu J."/>
            <person name="Jones K.M."/>
            <person name="Gansberger K."/>
            <person name="Moffat K."/>
            <person name="Hill J."/>
            <person name="Bera J."/>
            <person name="Fadrosh D."/>
            <person name="Jin S."/>
            <person name="Johri S."/>
            <person name="Kim M."/>
            <person name="Overton L."/>
            <person name="Reardon M."/>
            <person name="Tsitrin T."/>
            <person name="Vuong H."/>
            <person name="Weaver B."/>
            <person name="Ciecko A."/>
            <person name="Tallon L."/>
            <person name="Jackson J."/>
            <person name="Pai G."/>
            <person name="Aken S.V."/>
            <person name="Utterback T."/>
            <person name="Reidmuller S."/>
            <person name="Feldblyum T."/>
            <person name="Hsiao J."/>
            <person name="Zismann V."/>
            <person name="Iobst S."/>
            <person name="de Vazeille A.R."/>
            <person name="Buell C.R."/>
            <person name="Ying K."/>
            <person name="Li Y."/>
            <person name="Lu T."/>
            <person name="Huang Y."/>
            <person name="Zhao Q."/>
            <person name="Feng Q."/>
            <person name="Zhang L."/>
            <person name="Zhu J."/>
            <person name="Weng Q."/>
            <person name="Mu J."/>
            <person name="Lu Y."/>
            <person name="Fan D."/>
            <person name="Liu Y."/>
            <person name="Guan J."/>
            <person name="Zhang Y."/>
            <person name="Yu S."/>
            <person name="Liu X."/>
            <person name="Zhang Y."/>
            <person name="Hong G."/>
            <person name="Han B."/>
            <person name="Choisne N."/>
            <person name="Demange N."/>
            <person name="Orjeda G."/>
            <person name="Samain S."/>
            <person name="Cattolico L."/>
            <person name="Pelletier E."/>
            <person name="Couloux A."/>
            <person name="Segurens B."/>
            <person name="Wincker P."/>
            <person name="D'Hont A."/>
            <person name="Scarpelli C."/>
            <person name="Weissenbach J."/>
            <person name="Salanoubat M."/>
            <person name="Quetier F."/>
            <person name="Yu Y."/>
            <person name="Kim H.R."/>
            <person name="Rambo T."/>
            <person name="Currie J."/>
            <person name="Collura K."/>
            <person name="Luo M."/>
            <person name="Yang T."/>
            <person name="Ammiraju J.S.S."/>
            <person name="Engler F."/>
            <person name="Soderlund C."/>
            <person name="Wing R.A."/>
            <person name="Palmer L.E."/>
            <person name="de la Bastide M."/>
            <person name="Spiegel L."/>
            <person name="Nascimento L."/>
            <person name="Zutavern T."/>
            <person name="O'Shaughnessy A."/>
            <person name="Dike S."/>
            <person name="Dedhia N."/>
            <person name="Preston R."/>
            <person name="Balija V."/>
            <person name="McCombie W.R."/>
            <person name="Chow T."/>
            <person name="Chen H."/>
            <person name="Chung M."/>
            <person name="Chen C."/>
            <person name="Shaw J."/>
            <person name="Wu H."/>
            <person name="Hsiao K."/>
            <person name="Chao Y."/>
            <person name="Chu M."/>
            <person name="Cheng C."/>
            <person name="Hour A."/>
            <person name="Lee P."/>
            <person name="Lin S."/>
            <person name="Lin Y."/>
            <person name="Liou J."/>
            <person name="Liu S."/>
            <person name="Hsing Y."/>
            <person name="Raghuvanshi S."/>
            <person name="Mohanty A."/>
            <person name="Bharti A.K."/>
            <person name="Gaur A."/>
            <person name="Gupta V."/>
            <person name="Kumar D."/>
            <person name="Ravi V."/>
            <person name="Vij S."/>
            <person name="Kapur A."/>
            <person name="Khurana P."/>
            <person name="Khurana P."/>
            <person name="Khurana J.P."/>
            <person name="Tyagi A.K."/>
            <person name="Gaikwad K."/>
            <person name="Singh A."/>
            <person name="Dalal V."/>
            <person name="Srivastava S."/>
            <person name="Dixit A."/>
            <person name="Pal A.K."/>
            <person name="Ghazi I.A."/>
            <person name="Yadav M."/>
            <person name="Pandit A."/>
            <person name="Bhargava A."/>
            <person name="Sureshbabu K."/>
            <person name="Batra K."/>
            <person name="Sharma T.R."/>
            <person name="Mohapatra T."/>
            <person name="Singh N.K."/>
            <person name="Messing J."/>
            <person name="Nelson A.B."/>
            <person name="Fuks G."/>
            <person name="Kavchok S."/>
            <person name="Keizer G."/>
            <person name="Linton E."/>
            <person name="Llaca V."/>
            <person name="Song R."/>
            <person name="Tanyolac B."/>
            <person name="Young S."/>
            <person name="Ho-Il K."/>
            <person name="Hahn J.H."/>
            <person name="Sangsakoo G."/>
            <person name="Vanavichit A."/>
            <person name="de Mattos Luiz.A.T."/>
            <person name="Zimmer P.D."/>
            <person name="Malone G."/>
            <person name="Dellagostin O."/>
            <person name="de Oliveira A.C."/>
            <person name="Bevan M."/>
            <person name="Bancroft I."/>
            <person name="Minx P."/>
            <person name="Cordum H."/>
            <person name="Wilson R."/>
            <person name="Cheng Z."/>
            <person name="Jin W."/>
            <person name="Jiang J."/>
            <person name="Leong S.A."/>
            <person name="Iwama H."/>
            <person name="Gojobori T."/>
            <person name="Itoh T."/>
            <person name="Niimura Y."/>
            <person name="Fujii Y."/>
            <person name="Habara T."/>
            <person name="Sakai H."/>
            <person name="Sato Y."/>
            <person name="Wilson G."/>
            <person name="Kumar K."/>
            <person name="McCouch S."/>
            <person name="Juretic N."/>
            <person name="Hoen D."/>
            <person name="Wright S."/>
            <person name="Bruskiewich R."/>
            <person name="Bureau T."/>
            <person name="Miyao A."/>
            <person name="Hirochika H."/>
            <person name="Nishikawa T."/>
            <person name="Kadowaki K."/>
            <person name="Sugiura M."/>
            <person name="Burr B."/>
            <person name="Sasaki T."/>
        </authorList>
    </citation>
    <scope>NUCLEOTIDE SEQUENCE [LARGE SCALE GENOMIC DNA]</scope>
    <source>
        <strain evidence="4">cv. Nipponbare</strain>
    </source>
</reference>
<dbReference type="Proteomes" id="UP000000763">
    <property type="component" value="Chromosome 8"/>
</dbReference>
<dbReference type="AlphaFoldDB" id="Q6Z0K0"/>
<feature type="compositionally biased region" description="Low complexity" evidence="1">
    <location>
        <begin position="28"/>
        <end position="37"/>
    </location>
</feature>
<evidence type="ECO:0000313" key="4">
    <source>
        <dbReference type="Proteomes" id="UP000000763"/>
    </source>
</evidence>
<feature type="compositionally biased region" description="Basic and acidic residues" evidence="1">
    <location>
        <begin position="172"/>
        <end position="190"/>
    </location>
</feature>
<dbReference type="InterPro" id="IPR008552">
    <property type="entry name" value="DUF834"/>
</dbReference>
<organism evidence="3 4">
    <name type="scientific">Oryza sativa subsp. japonica</name>
    <name type="common">Rice</name>
    <dbReference type="NCBI Taxonomy" id="39947"/>
    <lineage>
        <taxon>Eukaryota</taxon>
        <taxon>Viridiplantae</taxon>
        <taxon>Streptophyta</taxon>
        <taxon>Embryophyta</taxon>
        <taxon>Tracheophyta</taxon>
        <taxon>Spermatophyta</taxon>
        <taxon>Magnoliopsida</taxon>
        <taxon>Liliopsida</taxon>
        <taxon>Poales</taxon>
        <taxon>Poaceae</taxon>
        <taxon>BOP clade</taxon>
        <taxon>Oryzoideae</taxon>
        <taxon>Oryzeae</taxon>
        <taxon>Oryzinae</taxon>
        <taxon>Oryza</taxon>
        <taxon>Oryza sativa</taxon>
    </lineage>
</organism>
<protein>
    <recommendedName>
        <fullName evidence="2">DUF834 domain-containing protein</fullName>
    </recommendedName>
</protein>
<dbReference type="Pfam" id="PF05754">
    <property type="entry name" value="DUF834"/>
    <property type="match status" value="1"/>
</dbReference>
<feature type="domain" description="DUF834" evidence="2">
    <location>
        <begin position="142"/>
        <end position="190"/>
    </location>
</feature>
<evidence type="ECO:0000256" key="1">
    <source>
        <dbReference type="SAM" id="MobiDB-lite"/>
    </source>
</evidence>